<dbReference type="SMART" id="SM00399">
    <property type="entry name" value="ZnF_C4"/>
    <property type="match status" value="1"/>
</dbReference>
<keyword evidence="11" id="KW-1185">Reference proteome</keyword>
<keyword evidence="2" id="KW-0863">Zinc-finger</keyword>
<dbReference type="OrthoDB" id="5771769at2759"/>
<dbReference type="STRING" id="10195.A0A3M7QT02"/>
<keyword evidence="3" id="KW-0862">Zinc</keyword>
<comment type="caution">
    <text evidence="10">The sequence shown here is derived from an EMBL/GenBank/DDBJ whole genome shotgun (WGS) entry which is preliminary data.</text>
</comment>
<dbReference type="EMBL" id="REGN01005170">
    <property type="protein sequence ID" value="RNA14480.1"/>
    <property type="molecule type" value="Genomic_DNA"/>
</dbReference>
<dbReference type="Gene3D" id="3.30.50.10">
    <property type="entry name" value="Erythroid Transcription Factor GATA-1, subunit A"/>
    <property type="match status" value="1"/>
</dbReference>
<keyword evidence="1" id="KW-0479">Metal-binding</keyword>
<dbReference type="InterPro" id="IPR013088">
    <property type="entry name" value="Znf_NHR/GATA"/>
</dbReference>
<evidence type="ECO:0000256" key="2">
    <source>
        <dbReference type="ARBA" id="ARBA00022771"/>
    </source>
</evidence>
<name>A0A3M7QT02_BRAPC</name>
<dbReference type="Pfam" id="PF00105">
    <property type="entry name" value="zf-C4"/>
    <property type="match status" value="1"/>
</dbReference>
<evidence type="ECO:0000256" key="5">
    <source>
        <dbReference type="ARBA" id="ARBA00023125"/>
    </source>
</evidence>
<keyword evidence="7 10" id="KW-0675">Receptor</keyword>
<evidence type="ECO:0000256" key="4">
    <source>
        <dbReference type="ARBA" id="ARBA00023015"/>
    </source>
</evidence>
<dbReference type="PROSITE" id="PS00031">
    <property type="entry name" value="NUCLEAR_REC_DBD_1"/>
    <property type="match status" value="1"/>
</dbReference>
<keyword evidence="8" id="KW-0539">Nucleus</keyword>
<sequence>MKILMRDNARNDIKIESASFKTKLSLPLKEVCKNWKRKADTDLPNHIKRIRLNVSDSEKSTMVYSEFELRLDDESTNKEDESMRCEENKIEMDCMMSKIEEVERGRKRIEEEDSPSREIFHLDLSSSIQQLEIKSPVPPSVQVNSCLVCGDRFKGIHYGVSTCGRCKSFFKRYAFESFSCKKDENCTINRDTHTNCQYCRLKKCVDVGMIKKKNF</sequence>
<reference evidence="10 11" key="1">
    <citation type="journal article" date="2018" name="Sci. Rep.">
        <title>Genomic signatures of local adaptation to the degree of environmental predictability in rotifers.</title>
        <authorList>
            <person name="Franch-Gras L."/>
            <person name="Hahn C."/>
            <person name="Garcia-Roger E.M."/>
            <person name="Carmona M.J."/>
            <person name="Serra M."/>
            <person name="Gomez A."/>
        </authorList>
    </citation>
    <scope>NUCLEOTIDE SEQUENCE [LARGE SCALE GENOMIC DNA]</scope>
    <source>
        <strain evidence="10">HYR1</strain>
    </source>
</reference>
<dbReference type="InterPro" id="IPR050200">
    <property type="entry name" value="Nuclear_hormone_rcpt_NR3"/>
</dbReference>
<dbReference type="SUPFAM" id="SSF57716">
    <property type="entry name" value="Glucocorticoid receptor-like (DNA-binding domain)"/>
    <property type="match status" value="1"/>
</dbReference>
<proteinExistence type="predicted"/>
<evidence type="ECO:0000313" key="10">
    <source>
        <dbReference type="EMBL" id="RNA14480.1"/>
    </source>
</evidence>
<dbReference type="PANTHER" id="PTHR48092">
    <property type="entry name" value="KNIRPS-RELATED PROTEIN-RELATED"/>
    <property type="match status" value="1"/>
</dbReference>
<dbReference type="PROSITE" id="PS51030">
    <property type="entry name" value="NUCLEAR_REC_DBD_2"/>
    <property type="match status" value="1"/>
</dbReference>
<dbReference type="GO" id="GO:0008270">
    <property type="term" value="F:zinc ion binding"/>
    <property type="evidence" value="ECO:0007669"/>
    <property type="project" value="UniProtKB-KW"/>
</dbReference>
<keyword evidence="6" id="KW-0804">Transcription</keyword>
<dbReference type="GO" id="GO:0003700">
    <property type="term" value="F:DNA-binding transcription factor activity"/>
    <property type="evidence" value="ECO:0007669"/>
    <property type="project" value="InterPro"/>
</dbReference>
<evidence type="ECO:0000256" key="1">
    <source>
        <dbReference type="ARBA" id="ARBA00022723"/>
    </source>
</evidence>
<dbReference type="InterPro" id="IPR001628">
    <property type="entry name" value="Znf_hrmn_rcpt"/>
</dbReference>
<keyword evidence="5" id="KW-0238">DNA-binding</keyword>
<evidence type="ECO:0000256" key="8">
    <source>
        <dbReference type="ARBA" id="ARBA00023242"/>
    </source>
</evidence>
<gene>
    <name evidence="10" type="ORF">BpHYR1_013311</name>
</gene>
<evidence type="ECO:0000256" key="6">
    <source>
        <dbReference type="ARBA" id="ARBA00023163"/>
    </source>
</evidence>
<evidence type="ECO:0000256" key="7">
    <source>
        <dbReference type="ARBA" id="ARBA00023170"/>
    </source>
</evidence>
<accession>A0A3M7QT02</accession>
<dbReference type="GO" id="GO:0043565">
    <property type="term" value="F:sequence-specific DNA binding"/>
    <property type="evidence" value="ECO:0007669"/>
    <property type="project" value="InterPro"/>
</dbReference>
<evidence type="ECO:0000256" key="3">
    <source>
        <dbReference type="ARBA" id="ARBA00022833"/>
    </source>
</evidence>
<evidence type="ECO:0000313" key="11">
    <source>
        <dbReference type="Proteomes" id="UP000276133"/>
    </source>
</evidence>
<protein>
    <submittedName>
        <fullName evidence="10">Retinoic acid receptor beta isoform X5</fullName>
    </submittedName>
</protein>
<keyword evidence="4" id="KW-0805">Transcription regulation</keyword>
<evidence type="ECO:0000259" key="9">
    <source>
        <dbReference type="PROSITE" id="PS51030"/>
    </source>
</evidence>
<organism evidence="10 11">
    <name type="scientific">Brachionus plicatilis</name>
    <name type="common">Marine rotifer</name>
    <name type="synonym">Brachionus muelleri</name>
    <dbReference type="NCBI Taxonomy" id="10195"/>
    <lineage>
        <taxon>Eukaryota</taxon>
        <taxon>Metazoa</taxon>
        <taxon>Spiralia</taxon>
        <taxon>Gnathifera</taxon>
        <taxon>Rotifera</taxon>
        <taxon>Eurotatoria</taxon>
        <taxon>Monogononta</taxon>
        <taxon>Pseudotrocha</taxon>
        <taxon>Ploima</taxon>
        <taxon>Brachionidae</taxon>
        <taxon>Brachionus</taxon>
    </lineage>
</organism>
<dbReference type="PRINTS" id="PR00047">
    <property type="entry name" value="STROIDFINGER"/>
</dbReference>
<dbReference type="Proteomes" id="UP000276133">
    <property type="component" value="Unassembled WGS sequence"/>
</dbReference>
<dbReference type="AlphaFoldDB" id="A0A3M7QT02"/>
<feature type="domain" description="Nuclear receptor" evidence="9">
    <location>
        <begin position="143"/>
        <end position="215"/>
    </location>
</feature>